<evidence type="ECO:0008006" key="4">
    <source>
        <dbReference type="Google" id="ProtNLM"/>
    </source>
</evidence>
<sequence>MIALATGCALALVAGCSSSTEDASSAESSSSASALPSEPSDSPRSFGNGSSDELPIPIDFEWPDGWQETSPEELGVTGVAHAATYPELDDGTGFSPTILVYGRVIDEETSLTEIAEQMLEELRDGMGAEVEVLESEPVDDEDEFSGLVQVLDVSLPQRDVLEMYISISVPDFENSDRVSLLEFTLSAAPEDFEEVAESFQEFVAKVEPKE</sequence>
<keyword evidence="3" id="KW-1185">Reference proteome</keyword>
<dbReference type="RefSeq" id="WP_005462266.1">
    <property type="nucleotide sequence ID" value="NZ_CM001484.1"/>
</dbReference>
<reference evidence="3" key="2">
    <citation type="submission" date="2012-01" db="EMBL/GenBank/DDBJ databases">
        <title>Noncontiguous Finished sequence of chromosome of Saccharomonospora glauca K62.</title>
        <authorList>
            <consortium name="US DOE Joint Genome Institute"/>
            <person name="Lucas S."/>
            <person name="Han J."/>
            <person name="Lapidus A."/>
            <person name="Cheng J.-F."/>
            <person name="Goodwin L."/>
            <person name="Pitluck S."/>
            <person name="Peters L."/>
            <person name="Mikhailova N."/>
            <person name="Held B."/>
            <person name="Detter J.C."/>
            <person name="Han C."/>
            <person name="Tapia R."/>
            <person name="Land M."/>
            <person name="Hauser L."/>
            <person name="Kyrpides N."/>
            <person name="Ivanova N."/>
            <person name="Pagani I."/>
            <person name="Brambilla E.-M."/>
            <person name="Klenk H.-P."/>
            <person name="Woyke T."/>
        </authorList>
    </citation>
    <scope>NUCLEOTIDE SEQUENCE [LARGE SCALE GENOMIC DNA]</scope>
    <source>
        <strain evidence="3">K62</strain>
    </source>
</reference>
<organism evidence="2 3">
    <name type="scientific">Saccharomonospora glauca K62</name>
    <dbReference type="NCBI Taxonomy" id="928724"/>
    <lineage>
        <taxon>Bacteria</taxon>
        <taxon>Bacillati</taxon>
        <taxon>Actinomycetota</taxon>
        <taxon>Actinomycetes</taxon>
        <taxon>Pseudonocardiales</taxon>
        <taxon>Pseudonocardiaceae</taxon>
        <taxon>Saccharomonospora</taxon>
    </lineage>
</organism>
<dbReference type="STRING" id="928724.SacglDRAFT_01043"/>
<gene>
    <name evidence="2" type="ORF">SacglDRAFT_01043</name>
</gene>
<evidence type="ECO:0000313" key="3">
    <source>
        <dbReference type="Proteomes" id="UP000005087"/>
    </source>
</evidence>
<feature type="compositionally biased region" description="Low complexity" evidence="1">
    <location>
        <begin position="19"/>
        <end position="43"/>
    </location>
</feature>
<protein>
    <recommendedName>
        <fullName evidence="4">Lipoprotein LpqN</fullName>
    </recommendedName>
</protein>
<feature type="region of interest" description="Disordered" evidence="1">
    <location>
        <begin position="19"/>
        <end position="70"/>
    </location>
</feature>
<dbReference type="AlphaFoldDB" id="I1CZ54"/>
<reference evidence="2 3" key="1">
    <citation type="submission" date="2011-09" db="EMBL/GenBank/DDBJ databases">
        <authorList>
            <consortium name="US DOE Joint Genome Institute (JGI-PGF)"/>
            <person name="Lucas S."/>
            <person name="Han J."/>
            <person name="Lapidus A."/>
            <person name="Cheng J.-F."/>
            <person name="Goodwin L."/>
            <person name="Pitluck S."/>
            <person name="Peters L."/>
            <person name="Land M.L."/>
            <person name="Hauser L."/>
            <person name="Brambilla E."/>
            <person name="Klenk H.-P."/>
            <person name="Woyke T.J."/>
        </authorList>
    </citation>
    <scope>NUCLEOTIDE SEQUENCE [LARGE SCALE GENOMIC DNA]</scope>
    <source>
        <strain evidence="2 3">K62</strain>
    </source>
</reference>
<dbReference type="eggNOG" id="COG5435">
    <property type="taxonomic scope" value="Bacteria"/>
</dbReference>
<dbReference type="EMBL" id="CM001484">
    <property type="protein sequence ID" value="EIE97978.1"/>
    <property type="molecule type" value="Genomic_DNA"/>
</dbReference>
<accession>I1CZ54</accession>
<evidence type="ECO:0000313" key="2">
    <source>
        <dbReference type="EMBL" id="EIE97978.1"/>
    </source>
</evidence>
<dbReference type="OrthoDB" id="3686643at2"/>
<proteinExistence type="predicted"/>
<dbReference type="Proteomes" id="UP000005087">
    <property type="component" value="Chromosome"/>
</dbReference>
<evidence type="ECO:0000256" key="1">
    <source>
        <dbReference type="SAM" id="MobiDB-lite"/>
    </source>
</evidence>
<dbReference type="HOGENOM" id="CLU_106304_0_0_11"/>
<dbReference type="Gene3D" id="3.40.1000.10">
    <property type="entry name" value="Mog1/PsbP, alpha/beta/alpha sandwich"/>
    <property type="match status" value="1"/>
</dbReference>
<name>I1CZ54_9PSEU</name>